<dbReference type="Gene3D" id="2.10.109.10">
    <property type="entry name" value="Umud Fragment, subunit A"/>
    <property type="match status" value="1"/>
</dbReference>
<keyword evidence="1" id="KW-0238">DNA-binding</keyword>
<dbReference type="Gene3D" id="1.10.260.40">
    <property type="entry name" value="lambda repressor-like DNA-binding domains"/>
    <property type="match status" value="1"/>
</dbReference>
<dbReference type="InterPro" id="IPR001387">
    <property type="entry name" value="Cro/C1-type_HTH"/>
</dbReference>
<dbReference type="AlphaFoldDB" id="A0A1B7I681"/>
<name>A0A1B7I681_9ENTR</name>
<evidence type="ECO:0000256" key="1">
    <source>
        <dbReference type="ARBA" id="ARBA00023125"/>
    </source>
</evidence>
<dbReference type="SMART" id="SM00530">
    <property type="entry name" value="HTH_XRE"/>
    <property type="match status" value="1"/>
</dbReference>
<gene>
    <name evidence="3" type="ORF">M977_00229</name>
</gene>
<dbReference type="PANTHER" id="PTHR46558:SF11">
    <property type="entry name" value="HTH-TYPE TRANSCRIPTIONAL REGULATOR XRE"/>
    <property type="match status" value="1"/>
</dbReference>
<dbReference type="PATRIC" id="fig|1354253.4.peg.234"/>
<dbReference type="SUPFAM" id="SSF51306">
    <property type="entry name" value="LexA/Signal peptidase"/>
    <property type="match status" value="1"/>
</dbReference>
<dbReference type="PROSITE" id="PS50943">
    <property type="entry name" value="HTH_CROC1"/>
    <property type="match status" value="1"/>
</dbReference>
<evidence type="ECO:0000259" key="2">
    <source>
        <dbReference type="PROSITE" id="PS50943"/>
    </source>
</evidence>
<dbReference type="Proteomes" id="UP000078504">
    <property type="component" value="Unassembled WGS sequence"/>
</dbReference>
<dbReference type="InterPro" id="IPR036286">
    <property type="entry name" value="LexA/Signal_pep-like_sf"/>
</dbReference>
<dbReference type="CDD" id="cd00093">
    <property type="entry name" value="HTH_XRE"/>
    <property type="match status" value="1"/>
</dbReference>
<proteinExistence type="predicted"/>
<evidence type="ECO:0000313" key="4">
    <source>
        <dbReference type="Proteomes" id="UP000078504"/>
    </source>
</evidence>
<organism evidence="3 4">
    <name type="scientific">Buttiauxella gaviniae ATCC 51604</name>
    <dbReference type="NCBI Taxonomy" id="1354253"/>
    <lineage>
        <taxon>Bacteria</taxon>
        <taxon>Pseudomonadati</taxon>
        <taxon>Pseudomonadota</taxon>
        <taxon>Gammaproteobacteria</taxon>
        <taxon>Enterobacterales</taxon>
        <taxon>Enterobacteriaceae</taxon>
        <taxon>Buttiauxella</taxon>
    </lineage>
</organism>
<dbReference type="RefSeq" id="WP_064511710.1">
    <property type="nucleotide sequence ID" value="NZ_LXEP01000003.1"/>
</dbReference>
<sequence>MQFDDTFPHRVASCRARLGLTQSELASKIGVVQRMIAAYEIGESKPRMKVLIKLAEALNVSEEWLASGDGQEPDIRRKPSSAPARQIPIISSENVSAWLYDSGEKKNLIEKLHTTSLPLSNLGFALVIDDAAMASSDQFGYGFPRKCLVFFDPCMEAEDQDYVLVLMLDGKTMFRQLFAGYSGTILQPIDSRYPPENLTSYEDEEGNTPMLIPAVSYEVQLPSAERLQDSALG</sequence>
<dbReference type="GO" id="GO:0003677">
    <property type="term" value="F:DNA binding"/>
    <property type="evidence" value="ECO:0007669"/>
    <property type="project" value="UniProtKB-KW"/>
</dbReference>
<dbReference type="SUPFAM" id="SSF47413">
    <property type="entry name" value="lambda repressor-like DNA-binding domains"/>
    <property type="match status" value="1"/>
</dbReference>
<accession>A0A1B7I681</accession>
<evidence type="ECO:0000313" key="3">
    <source>
        <dbReference type="EMBL" id="OAT23939.1"/>
    </source>
</evidence>
<reference evidence="3 4" key="1">
    <citation type="submission" date="2016-04" db="EMBL/GenBank/DDBJ databases">
        <title>ATOL: Assembling a taxonomically balanced genome-scale reconstruction of the evolutionary history of the Enterobacteriaceae.</title>
        <authorList>
            <person name="Plunkett G.III."/>
            <person name="Neeno-Eckwall E.C."/>
            <person name="Glasner J.D."/>
            <person name="Perna N.T."/>
        </authorList>
    </citation>
    <scope>NUCLEOTIDE SEQUENCE [LARGE SCALE GENOMIC DNA]</scope>
    <source>
        <strain evidence="3 4">ATCC 51604</strain>
    </source>
</reference>
<feature type="domain" description="HTH cro/C1-type" evidence="2">
    <location>
        <begin position="11"/>
        <end position="65"/>
    </location>
</feature>
<dbReference type="EMBL" id="LXEP01000003">
    <property type="protein sequence ID" value="OAT23939.1"/>
    <property type="molecule type" value="Genomic_DNA"/>
</dbReference>
<dbReference type="InterPro" id="IPR015927">
    <property type="entry name" value="Peptidase_S24_S26A/B/C"/>
</dbReference>
<protein>
    <submittedName>
        <fullName evidence="3">Cro/C1 family helix-turn-helix protein</fullName>
    </submittedName>
</protein>
<dbReference type="InterPro" id="IPR010982">
    <property type="entry name" value="Lambda_DNA-bd_dom_sf"/>
</dbReference>
<dbReference type="Pfam" id="PF01381">
    <property type="entry name" value="HTH_3"/>
    <property type="match status" value="1"/>
</dbReference>
<dbReference type="Pfam" id="PF00717">
    <property type="entry name" value="Peptidase_S24"/>
    <property type="match status" value="1"/>
</dbReference>
<comment type="caution">
    <text evidence="3">The sequence shown here is derived from an EMBL/GenBank/DDBJ whole genome shotgun (WGS) entry which is preliminary data.</text>
</comment>
<dbReference type="PANTHER" id="PTHR46558">
    <property type="entry name" value="TRACRIPTIONAL REGULATORY PROTEIN-RELATED-RELATED"/>
    <property type="match status" value="1"/>
</dbReference>